<proteinExistence type="predicted"/>
<name>A0A8H5KS32_9HYPO</name>
<feature type="transmembrane region" description="Helical" evidence="1">
    <location>
        <begin position="117"/>
        <end position="134"/>
    </location>
</feature>
<accession>A0A8H5KS32</accession>
<dbReference type="AlphaFoldDB" id="A0A8H5KS32"/>
<keyword evidence="1" id="KW-1133">Transmembrane helix</keyword>
<gene>
    <name evidence="2" type="ORF">FPCIR_11575</name>
</gene>
<dbReference type="EMBL" id="JAAOAS010000359">
    <property type="protein sequence ID" value="KAF5578443.1"/>
    <property type="molecule type" value="Genomic_DNA"/>
</dbReference>
<dbReference type="Proteomes" id="UP000546213">
    <property type="component" value="Unassembled WGS sequence"/>
</dbReference>
<organism evidence="2 3">
    <name type="scientific">Fusarium pseudocircinatum</name>
    <dbReference type="NCBI Taxonomy" id="56676"/>
    <lineage>
        <taxon>Eukaryota</taxon>
        <taxon>Fungi</taxon>
        <taxon>Dikarya</taxon>
        <taxon>Ascomycota</taxon>
        <taxon>Pezizomycotina</taxon>
        <taxon>Sordariomycetes</taxon>
        <taxon>Hypocreomycetidae</taxon>
        <taxon>Hypocreales</taxon>
        <taxon>Nectriaceae</taxon>
        <taxon>Fusarium</taxon>
        <taxon>Fusarium fujikuroi species complex</taxon>
    </lineage>
</organism>
<reference evidence="2 3" key="1">
    <citation type="submission" date="2020-05" db="EMBL/GenBank/DDBJ databases">
        <title>Identification and distribution of gene clusters putatively required for synthesis of sphingolipid metabolism inhibitors in phylogenetically diverse species of the filamentous fungus Fusarium.</title>
        <authorList>
            <person name="Kim H.-S."/>
            <person name="Busman M."/>
            <person name="Brown D.W."/>
            <person name="Divon H."/>
            <person name="Uhlig S."/>
            <person name="Proctor R.H."/>
        </authorList>
    </citation>
    <scope>NUCLEOTIDE SEQUENCE [LARGE SCALE GENOMIC DNA]</scope>
    <source>
        <strain evidence="2 3">NRRL 36939</strain>
    </source>
</reference>
<evidence type="ECO:0000313" key="3">
    <source>
        <dbReference type="Proteomes" id="UP000546213"/>
    </source>
</evidence>
<keyword evidence="3" id="KW-1185">Reference proteome</keyword>
<keyword evidence="1" id="KW-0812">Transmembrane</keyword>
<feature type="transmembrane region" description="Helical" evidence="1">
    <location>
        <begin position="149"/>
        <end position="168"/>
    </location>
</feature>
<evidence type="ECO:0000256" key="1">
    <source>
        <dbReference type="SAM" id="Phobius"/>
    </source>
</evidence>
<evidence type="ECO:0000313" key="2">
    <source>
        <dbReference type="EMBL" id="KAF5578443.1"/>
    </source>
</evidence>
<keyword evidence="1" id="KW-0472">Membrane</keyword>
<protein>
    <submittedName>
        <fullName evidence="2">Uncharacterized protein</fullName>
    </submittedName>
</protein>
<dbReference type="OrthoDB" id="4843603at2759"/>
<comment type="caution">
    <text evidence="2">The sequence shown here is derived from an EMBL/GenBank/DDBJ whole genome shotgun (WGS) entry which is preliminary data.</text>
</comment>
<sequence>MPPSATLPNTPRQSARLRLALSLPPTPPHPDDGYHMLGLQATLPNQDGVYSQHVELCFHSDFTPRGQEPLSLHIDGGGVAVTRPTELMREPPLDGLIVKHLVNEKQNVDRKRRLESIVYMFAAAILTFSLYLFFNPSPSPIAEIPLPPLEYMLSTSMNIPIMSFYLLYNIDRNLHHEPNSF</sequence>